<accession>A0ABS8SFY8</accession>
<gene>
    <name evidence="1" type="ORF">HAX54_035942</name>
</gene>
<proteinExistence type="predicted"/>
<evidence type="ECO:0000313" key="2">
    <source>
        <dbReference type="Proteomes" id="UP000823775"/>
    </source>
</evidence>
<dbReference type="Proteomes" id="UP000823775">
    <property type="component" value="Unassembled WGS sequence"/>
</dbReference>
<comment type="caution">
    <text evidence="1">The sequence shown here is derived from an EMBL/GenBank/DDBJ whole genome shotgun (WGS) entry which is preliminary data.</text>
</comment>
<sequence length="117" mass="13127">MQMVLSSNIVIYGEFDGEISDGVVVAAVIDASFDFLVGSVVAEERGDVKKEELGLDLSSAPEIETMAYTSILMRRLTLLRSSPDITFISNIRYFMVMNYFLAEERGDVKKEEFGLRE</sequence>
<dbReference type="EMBL" id="JACEIK010000473">
    <property type="protein sequence ID" value="MCD7457708.1"/>
    <property type="molecule type" value="Genomic_DNA"/>
</dbReference>
<keyword evidence="2" id="KW-1185">Reference proteome</keyword>
<protein>
    <submittedName>
        <fullName evidence="1">Uncharacterized protein</fullName>
    </submittedName>
</protein>
<name>A0ABS8SFY8_DATST</name>
<organism evidence="1 2">
    <name type="scientific">Datura stramonium</name>
    <name type="common">Jimsonweed</name>
    <name type="synonym">Common thornapple</name>
    <dbReference type="NCBI Taxonomy" id="4076"/>
    <lineage>
        <taxon>Eukaryota</taxon>
        <taxon>Viridiplantae</taxon>
        <taxon>Streptophyta</taxon>
        <taxon>Embryophyta</taxon>
        <taxon>Tracheophyta</taxon>
        <taxon>Spermatophyta</taxon>
        <taxon>Magnoliopsida</taxon>
        <taxon>eudicotyledons</taxon>
        <taxon>Gunneridae</taxon>
        <taxon>Pentapetalae</taxon>
        <taxon>asterids</taxon>
        <taxon>lamiids</taxon>
        <taxon>Solanales</taxon>
        <taxon>Solanaceae</taxon>
        <taxon>Solanoideae</taxon>
        <taxon>Datureae</taxon>
        <taxon>Datura</taxon>
    </lineage>
</organism>
<reference evidence="1 2" key="1">
    <citation type="journal article" date="2021" name="BMC Genomics">
        <title>Datura genome reveals duplications of psychoactive alkaloid biosynthetic genes and high mutation rate following tissue culture.</title>
        <authorList>
            <person name="Rajewski A."/>
            <person name="Carter-House D."/>
            <person name="Stajich J."/>
            <person name="Litt A."/>
        </authorList>
    </citation>
    <scope>NUCLEOTIDE SEQUENCE [LARGE SCALE GENOMIC DNA]</scope>
    <source>
        <strain evidence="1">AR-01</strain>
    </source>
</reference>
<evidence type="ECO:0000313" key="1">
    <source>
        <dbReference type="EMBL" id="MCD7457708.1"/>
    </source>
</evidence>